<keyword evidence="2" id="KW-1185">Reference proteome</keyword>
<proteinExistence type="predicted"/>
<dbReference type="EMBL" id="KZ819800">
    <property type="protein sequence ID" value="PWN52039.1"/>
    <property type="molecule type" value="Genomic_DNA"/>
</dbReference>
<gene>
    <name evidence="1" type="ORF">IE53DRAFT_385551</name>
</gene>
<evidence type="ECO:0000313" key="1">
    <source>
        <dbReference type="EMBL" id="PWN52039.1"/>
    </source>
</evidence>
<protein>
    <submittedName>
        <fullName evidence="1">Uncharacterized protein</fullName>
    </submittedName>
</protein>
<evidence type="ECO:0000313" key="2">
    <source>
        <dbReference type="Proteomes" id="UP000245626"/>
    </source>
</evidence>
<sequence>MPPRIVPSSLLRSSPSLPLASSSSPLRTFGSLAIPSTATRVGSRTPSSSSSPSLLFNRQAERSICTSRPAKMPHMPKGILKEGKEELKVSLSFSVPTSPRIPCCPDTTTNLPFRAHPLLAHPRI</sequence>
<organism evidence="1 2">
    <name type="scientific">Violaceomyces palustris</name>
    <dbReference type="NCBI Taxonomy" id="1673888"/>
    <lineage>
        <taxon>Eukaryota</taxon>
        <taxon>Fungi</taxon>
        <taxon>Dikarya</taxon>
        <taxon>Basidiomycota</taxon>
        <taxon>Ustilaginomycotina</taxon>
        <taxon>Ustilaginomycetes</taxon>
        <taxon>Violaceomycetales</taxon>
        <taxon>Violaceomycetaceae</taxon>
        <taxon>Violaceomyces</taxon>
    </lineage>
</organism>
<dbReference type="Proteomes" id="UP000245626">
    <property type="component" value="Unassembled WGS sequence"/>
</dbReference>
<accession>A0ACD0P1W6</accession>
<name>A0ACD0P1W6_9BASI</name>
<reference evidence="1 2" key="1">
    <citation type="journal article" date="2018" name="Mol. Biol. Evol.">
        <title>Broad Genomic Sampling Reveals a Smut Pathogenic Ancestry of the Fungal Clade Ustilaginomycotina.</title>
        <authorList>
            <person name="Kijpornyongpan T."/>
            <person name="Mondo S.J."/>
            <person name="Barry K."/>
            <person name="Sandor L."/>
            <person name="Lee J."/>
            <person name="Lipzen A."/>
            <person name="Pangilinan J."/>
            <person name="LaButti K."/>
            <person name="Hainaut M."/>
            <person name="Henrissat B."/>
            <person name="Grigoriev I.V."/>
            <person name="Spatafora J.W."/>
            <person name="Aime M.C."/>
        </authorList>
    </citation>
    <scope>NUCLEOTIDE SEQUENCE [LARGE SCALE GENOMIC DNA]</scope>
    <source>
        <strain evidence="1 2">SA 807</strain>
    </source>
</reference>